<evidence type="ECO:0000313" key="4">
    <source>
        <dbReference type="EMBL" id="PNQ75416.1"/>
    </source>
</evidence>
<dbReference type="InterPro" id="IPR026444">
    <property type="entry name" value="Secre_tail"/>
</dbReference>
<evidence type="ECO:0000259" key="3">
    <source>
        <dbReference type="Pfam" id="PF18962"/>
    </source>
</evidence>
<dbReference type="RefSeq" id="WP_103051255.1">
    <property type="nucleotide sequence ID" value="NZ_POWF01000001.1"/>
</dbReference>
<dbReference type="NCBIfam" id="TIGR04183">
    <property type="entry name" value="Por_Secre_tail"/>
    <property type="match status" value="1"/>
</dbReference>
<comment type="caution">
    <text evidence="4">The sequence shown here is derived from an EMBL/GenBank/DDBJ whole genome shotgun (WGS) entry which is preliminary data.</text>
</comment>
<dbReference type="OrthoDB" id="9765926at2"/>
<dbReference type="InterPro" id="IPR028974">
    <property type="entry name" value="TSP_type-3_rpt"/>
</dbReference>
<gene>
    <name evidence="4" type="ORF">C1T31_04595</name>
</gene>
<feature type="compositionally biased region" description="Acidic residues" evidence="2">
    <location>
        <begin position="308"/>
        <end position="322"/>
    </location>
</feature>
<dbReference type="EMBL" id="POWF01000001">
    <property type="protein sequence ID" value="PNQ75416.1"/>
    <property type="molecule type" value="Genomic_DNA"/>
</dbReference>
<dbReference type="SUPFAM" id="SSF103647">
    <property type="entry name" value="TSP type-3 repeat"/>
    <property type="match status" value="1"/>
</dbReference>
<organism evidence="4 5">
    <name type="scientific">Hanstruepera neustonica</name>
    <dbReference type="NCBI Taxonomy" id="1445657"/>
    <lineage>
        <taxon>Bacteria</taxon>
        <taxon>Pseudomonadati</taxon>
        <taxon>Bacteroidota</taxon>
        <taxon>Flavobacteriia</taxon>
        <taxon>Flavobacteriales</taxon>
        <taxon>Flavobacteriaceae</taxon>
        <taxon>Hanstruepera</taxon>
    </lineage>
</organism>
<dbReference type="Proteomes" id="UP000236641">
    <property type="component" value="Unassembled WGS sequence"/>
</dbReference>
<reference evidence="4 5" key="1">
    <citation type="submission" date="2018-01" db="EMBL/GenBank/DDBJ databases">
        <title>The draft genome of Hanstruepera neustonica JCM19743.</title>
        <authorList>
            <person name="He R.-H."/>
            <person name="Du Z.-J."/>
        </authorList>
    </citation>
    <scope>NUCLEOTIDE SEQUENCE [LARGE SCALE GENOMIC DNA]</scope>
    <source>
        <strain evidence="4 5">JCM19743</strain>
    </source>
</reference>
<feature type="region of interest" description="Disordered" evidence="2">
    <location>
        <begin position="308"/>
        <end position="351"/>
    </location>
</feature>
<feature type="domain" description="Secretion system C-terminal sorting" evidence="3">
    <location>
        <begin position="441"/>
        <end position="517"/>
    </location>
</feature>
<accession>A0A2K1E565</accession>
<keyword evidence="5" id="KW-1185">Reference proteome</keyword>
<evidence type="ECO:0000256" key="2">
    <source>
        <dbReference type="SAM" id="MobiDB-lite"/>
    </source>
</evidence>
<dbReference type="GO" id="GO:0005509">
    <property type="term" value="F:calcium ion binding"/>
    <property type="evidence" value="ECO:0007669"/>
    <property type="project" value="InterPro"/>
</dbReference>
<proteinExistence type="predicted"/>
<protein>
    <recommendedName>
        <fullName evidence="3">Secretion system C-terminal sorting domain-containing protein</fullName>
    </recommendedName>
</protein>
<keyword evidence="1" id="KW-0732">Signal</keyword>
<evidence type="ECO:0000313" key="5">
    <source>
        <dbReference type="Proteomes" id="UP000236641"/>
    </source>
</evidence>
<sequence length="519" mass="57689">MKNRYISIILLLFSINFYSQNTYQYTVESIPYQEFQEQDIIQYNGDDYYSDIISLPFPFDFYGLPNQLELVVGTNADIVFDSSLANTYDPWPIVNEVPSPNLPKPAIFGPYHDLNNADPTSEGAVYYGVSGESPNRRFYIFYEDIIQYACSPLISTSQVVLHETTGIIDVLIKSKPLCLTWNSGRAILGIQNQTGIQGLTAPNRNGFDVWETNNEGWRFKPTSNFNVVICDVDNNNGELFNIDDYKTRVLGLFNLDASENTVDILDASDDSVSGDVTISSGNNNFTIVINPSTDNAQFDLTVSFTNCDNDDENDGIPNDMEDANGNGDLSDDDTDGDGIPNYQDDDDDGDTVISEYEIVFGGRSSDNRVNPPTFLDTDNDGIPNHLDMDDDGDGVITLDEDYNGNGDPTDDDVNGNGVPDYLDAAQLSVDDISVNTNLFSVYPNPVDSKLTIEFDSHLQFPSNSMEFKIYDIQGRQVMHLTEGLIGNKAQIDVASLQTGYYLLVVKSDNFLKAKKFIKN</sequence>
<dbReference type="Pfam" id="PF18962">
    <property type="entry name" value="Por_Secre_tail"/>
    <property type="match status" value="1"/>
</dbReference>
<evidence type="ECO:0000256" key="1">
    <source>
        <dbReference type="ARBA" id="ARBA00022729"/>
    </source>
</evidence>
<dbReference type="AlphaFoldDB" id="A0A2K1E565"/>
<name>A0A2K1E565_9FLAO</name>